<feature type="compositionally biased region" description="Basic and acidic residues" evidence="1">
    <location>
        <begin position="26"/>
        <end position="36"/>
    </location>
</feature>
<evidence type="ECO:0000313" key="3">
    <source>
        <dbReference type="Proteomes" id="UP000718564"/>
    </source>
</evidence>
<organism evidence="2 3">
    <name type="scientific">Brasilonema bromeliae SPC951</name>
    <dbReference type="NCBI Taxonomy" id="385972"/>
    <lineage>
        <taxon>Bacteria</taxon>
        <taxon>Bacillati</taxon>
        <taxon>Cyanobacteriota</taxon>
        <taxon>Cyanophyceae</taxon>
        <taxon>Nostocales</taxon>
        <taxon>Scytonemataceae</taxon>
        <taxon>Brasilonema</taxon>
        <taxon>Bromeliae group (in: Brasilonema)</taxon>
    </lineage>
</organism>
<sequence>MTKELGIKVSACHINRLLKDMGLSTRPKDNTTKKEISSQQNSSITIGDLPSHASPNLLWQLSLMKTSVANNYG</sequence>
<gene>
    <name evidence="2" type="ORF">DP116_27835</name>
</gene>
<evidence type="ECO:0000313" key="2">
    <source>
        <dbReference type="EMBL" id="NMG23026.1"/>
    </source>
</evidence>
<dbReference type="RefSeq" id="WP_169158193.1">
    <property type="nucleotide sequence ID" value="NZ_CAWPJE010000413.1"/>
</dbReference>
<comment type="caution">
    <text evidence="2">The sequence shown here is derived from an EMBL/GenBank/DDBJ whole genome shotgun (WGS) entry which is preliminary data.</text>
</comment>
<dbReference type="EMBL" id="QMEB01000381">
    <property type="protein sequence ID" value="NMG23026.1"/>
    <property type="molecule type" value="Genomic_DNA"/>
</dbReference>
<protein>
    <recommendedName>
        <fullName evidence="4">Winged helix-turn helix domain-containing protein</fullName>
    </recommendedName>
</protein>
<name>A0ABX1PHH7_9CYAN</name>
<proteinExistence type="predicted"/>
<evidence type="ECO:0008006" key="4">
    <source>
        <dbReference type="Google" id="ProtNLM"/>
    </source>
</evidence>
<keyword evidence="3" id="KW-1185">Reference proteome</keyword>
<dbReference type="Proteomes" id="UP000718564">
    <property type="component" value="Unassembled WGS sequence"/>
</dbReference>
<accession>A0ABX1PHH7</accession>
<reference evidence="2 3" key="1">
    <citation type="submission" date="2018-06" db="EMBL/GenBank/DDBJ databases">
        <title>Comparative genomics of Brasilonema spp. strains.</title>
        <authorList>
            <person name="Alvarenga D.O."/>
            <person name="Fiore M.F."/>
            <person name="Varani A.M."/>
        </authorList>
    </citation>
    <scope>NUCLEOTIDE SEQUENCE [LARGE SCALE GENOMIC DNA]</scope>
    <source>
        <strain evidence="2 3">SPC951</strain>
    </source>
</reference>
<feature type="region of interest" description="Disordered" evidence="1">
    <location>
        <begin position="23"/>
        <end position="48"/>
    </location>
</feature>
<evidence type="ECO:0000256" key="1">
    <source>
        <dbReference type="SAM" id="MobiDB-lite"/>
    </source>
</evidence>